<keyword evidence="4" id="KW-0503">Monooxygenase</keyword>
<feature type="binding site" description="axial binding residue" evidence="3">
    <location>
        <position position="429"/>
    </location>
    <ligand>
        <name>heme</name>
        <dbReference type="ChEBI" id="CHEBI:30413"/>
    </ligand>
    <ligandPart>
        <name>Fe</name>
        <dbReference type="ChEBI" id="CHEBI:18248"/>
    </ligandPart>
</feature>
<evidence type="ECO:0000313" key="6">
    <source>
        <dbReference type="EMBL" id="TWO72013.1"/>
    </source>
</evidence>
<keyword evidence="3 4" id="KW-0408">Iron</keyword>
<protein>
    <submittedName>
        <fullName evidence="6">Cytochrome P450</fullName>
    </submittedName>
</protein>
<feature type="region of interest" description="Disordered" evidence="5">
    <location>
        <begin position="1"/>
        <end position="21"/>
    </location>
</feature>
<dbReference type="InterPro" id="IPR050121">
    <property type="entry name" value="Cytochrome_P450_monoxygenase"/>
</dbReference>
<dbReference type="InterPro" id="IPR001128">
    <property type="entry name" value="Cyt_P450"/>
</dbReference>
<dbReference type="InterPro" id="IPR036396">
    <property type="entry name" value="Cyt_P450_sf"/>
</dbReference>
<dbReference type="PANTHER" id="PTHR24305">
    <property type="entry name" value="CYTOCHROME P450"/>
    <property type="match status" value="1"/>
</dbReference>
<dbReference type="GO" id="GO:0020037">
    <property type="term" value="F:heme binding"/>
    <property type="evidence" value="ECO:0007669"/>
    <property type="project" value="InterPro"/>
</dbReference>
<feature type="compositionally biased region" description="Low complexity" evidence="5">
    <location>
        <begin position="1"/>
        <end position="20"/>
    </location>
</feature>
<dbReference type="PANTHER" id="PTHR24305:SF166">
    <property type="entry name" value="CYTOCHROME P450 12A4, MITOCHONDRIAL-RELATED"/>
    <property type="match status" value="1"/>
</dbReference>
<dbReference type="GO" id="GO:0005506">
    <property type="term" value="F:iron ion binding"/>
    <property type="evidence" value="ECO:0007669"/>
    <property type="project" value="InterPro"/>
</dbReference>
<dbReference type="GO" id="GO:0016705">
    <property type="term" value="F:oxidoreductase activity, acting on paired donors, with incorporation or reduction of molecular oxygen"/>
    <property type="evidence" value="ECO:0007669"/>
    <property type="project" value="InterPro"/>
</dbReference>
<dbReference type="Proteomes" id="UP000318199">
    <property type="component" value="Unassembled WGS sequence"/>
</dbReference>
<dbReference type="InterPro" id="IPR017972">
    <property type="entry name" value="Cyt_P450_CS"/>
</dbReference>
<dbReference type="EMBL" id="VOBQ01000004">
    <property type="protein sequence ID" value="TWO72013.1"/>
    <property type="molecule type" value="Genomic_DNA"/>
</dbReference>
<dbReference type="AlphaFoldDB" id="A0A562ZU58"/>
<evidence type="ECO:0000256" key="1">
    <source>
        <dbReference type="ARBA" id="ARBA00001971"/>
    </source>
</evidence>
<accession>A0A562ZU58</accession>
<evidence type="ECO:0000256" key="4">
    <source>
        <dbReference type="RuleBase" id="RU000461"/>
    </source>
</evidence>
<keyword evidence="3 4" id="KW-0479">Metal-binding</keyword>
<organism evidence="6 7">
    <name type="scientific">Caenimonas sedimenti</name>
    <dbReference type="NCBI Taxonomy" id="2596921"/>
    <lineage>
        <taxon>Bacteria</taxon>
        <taxon>Pseudomonadati</taxon>
        <taxon>Pseudomonadota</taxon>
        <taxon>Betaproteobacteria</taxon>
        <taxon>Burkholderiales</taxon>
        <taxon>Comamonadaceae</taxon>
        <taxon>Caenimonas</taxon>
    </lineage>
</organism>
<comment type="cofactor">
    <cofactor evidence="1 3">
        <name>heme</name>
        <dbReference type="ChEBI" id="CHEBI:30413"/>
    </cofactor>
</comment>
<keyword evidence="3 4" id="KW-0349">Heme</keyword>
<dbReference type="RefSeq" id="WP_145891495.1">
    <property type="nucleotide sequence ID" value="NZ_VOBQ01000004.1"/>
</dbReference>
<dbReference type="GO" id="GO:0004497">
    <property type="term" value="F:monooxygenase activity"/>
    <property type="evidence" value="ECO:0007669"/>
    <property type="project" value="UniProtKB-KW"/>
</dbReference>
<sequence>MSSVIPRVADTPPAAPAPLRRVADLPAPPGWPVLGNLPQLRPAGMHLQLAAWARQYGRIFRLRMGPQNVLVVADHEAVATVLRDRPDGFRRTERQQLIGMEMGLKAGLFGSNGDEWRRQRRMVMAAFDPGHVKAYYPSLVKCGERLAGRWAKAAGSGRAIDLQADLMRFTVDAIAGLAFGTDVNTLESDENIIQRHLDKIFPKLFTRMVSAVPYWRWFELPSDKALARALAAVDQAIDGFIADARIRLADPARRAAPQNLLEAMLVAADEPGSGITDSQVAGNVMTMLLAGEDTTANTLAWAIWLLHGHPAALARAQTEARRVMAGGGPVTLDHLAQLDYVEACMHETMRLRPVAPLMGLQALKEAVVGDVAVPTGTVVMVLMRHDSIDDQHVPEAALFKPERWLGEDGLSPAAPRRVSMPFGAGPRMCPGRYLALQEMKMVMLTLLVNFDIASVGTEHGGEPAERLMFAMAPVGLRMTLRKSVAAHAAGAAV</sequence>
<evidence type="ECO:0000256" key="5">
    <source>
        <dbReference type="SAM" id="MobiDB-lite"/>
    </source>
</evidence>
<keyword evidence="4" id="KW-0560">Oxidoreductase</keyword>
<comment type="similarity">
    <text evidence="2 4">Belongs to the cytochrome P450 family.</text>
</comment>
<dbReference type="Gene3D" id="1.10.630.10">
    <property type="entry name" value="Cytochrome P450"/>
    <property type="match status" value="1"/>
</dbReference>
<dbReference type="PRINTS" id="PR00463">
    <property type="entry name" value="EP450I"/>
</dbReference>
<gene>
    <name evidence="6" type="ORF">FN976_04645</name>
</gene>
<dbReference type="PRINTS" id="PR00385">
    <property type="entry name" value="P450"/>
</dbReference>
<reference evidence="6 7" key="1">
    <citation type="submission" date="2019-07" db="EMBL/GenBank/DDBJ databases">
        <title>Caenimonas sedimenti sp. nov., isolated from activated sludge.</title>
        <authorList>
            <person name="Xu J."/>
        </authorList>
    </citation>
    <scope>NUCLEOTIDE SEQUENCE [LARGE SCALE GENOMIC DNA]</scope>
    <source>
        <strain evidence="6 7">HX-9-20</strain>
    </source>
</reference>
<comment type="caution">
    <text evidence="6">The sequence shown here is derived from an EMBL/GenBank/DDBJ whole genome shotgun (WGS) entry which is preliminary data.</text>
</comment>
<name>A0A562ZU58_9BURK</name>
<evidence type="ECO:0000256" key="3">
    <source>
        <dbReference type="PIRSR" id="PIRSR602401-1"/>
    </source>
</evidence>
<dbReference type="OrthoDB" id="9764248at2"/>
<dbReference type="InterPro" id="IPR002401">
    <property type="entry name" value="Cyt_P450_E_grp-I"/>
</dbReference>
<keyword evidence="7" id="KW-1185">Reference proteome</keyword>
<dbReference type="PROSITE" id="PS00086">
    <property type="entry name" value="CYTOCHROME_P450"/>
    <property type="match status" value="1"/>
</dbReference>
<dbReference type="Pfam" id="PF00067">
    <property type="entry name" value="p450"/>
    <property type="match status" value="1"/>
</dbReference>
<proteinExistence type="inferred from homology"/>
<evidence type="ECO:0000313" key="7">
    <source>
        <dbReference type="Proteomes" id="UP000318199"/>
    </source>
</evidence>
<evidence type="ECO:0000256" key="2">
    <source>
        <dbReference type="ARBA" id="ARBA00010617"/>
    </source>
</evidence>
<dbReference type="SUPFAM" id="SSF48264">
    <property type="entry name" value="Cytochrome P450"/>
    <property type="match status" value="1"/>
</dbReference>